<dbReference type="InterPro" id="IPR046373">
    <property type="entry name" value="Acyl-CoA_Oxase/DH_mid-dom_sf"/>
</dbReference>
<evidence type="ECO:0000259" key="7">
    <source>
        <dbReference type="Pfam" id="PF00441"/>
    </source>
</evidence>
<name>A0A8J3JY87_9ACTN</name>
<organism evidence="10 11">
    <name type="scientific">Catellatospora chokoriensis</name>
    <dbReference type="NCBI Taxonomy" id="310353"/>
    <lineage>
        <taxon>Bacteria</taxon>
        <taxon>Bacillati</taxon>
        <taxon>Actinomycetota</taxon>
        <taxon>Actinomycetes</taxon>
        <taxon>Micromonosporales</taxon>
        <taxon>Micromonosporaceae</taxon>
        <taxon>Catellatospora</taxon>
    </lineage>
</organism>
<comment type="caution">
    <text evidence="10">The sequence shown here is derived from an EMBL/GenBank/DDBJ whole genome shotgun (WGS) entry which is preliminary data.</text>
</comment>
<protein>
    <submittedName>
        <fullName evidence="10">Acyl-CoA dehydrogenase</fullName>
    </submittedName>
</protein>
<dbReference type="Gene3D" id="1.10.540.10">
    <property type="entry name" value="Acyl-CoA dehydrogenase/oxidase, N-terminal domain"/>
    <property type="match status" value="1"/>
</dbReference>
<dbReference type="Pfam" id="PF00441">
    <property type="entry name" value="Acyl-CoA_dh_1"/>
    <property type="match status" value="1"/>
</dbReference>
<dbReference type="InterPro" id="IPR006091">
    <property type="entry name" value="Acyl-CoA_Oxase/DH_mid-dom"/>
</dbReference>
<dbReference type="InterPro" id="IPR013786">
    <property type="entry name" value="AcylCoA_DH/ox_N"/>
</dbReference>
<keyword evidence="3 6" id="KW-0285">Flavoprotein</keyword>
<dbReference type="PANTHER" id="PTHR43884:SF12">
    <property type="entry name" value="ISOVALERYL-COA DEHYDROGENASE, MITOCHONDRIAL-RELATED"/>
    <property type="match status" value="1"/>
</dbReference>
<keyword evidence="4 6" id="KW-0274">FAD</keyword>
<evidence type="ECO:0000313" key="10">
    <source>
        <dbReference type="EMBL" id="GIF89062.1"/>
    </source>
</evidence>
<dbReference type="SUPFAM" id="SSF47203">
    <property type="entry name" value="Acyl-CoA dehydrogenase C-terminal domain-like"/>
    <property type="match status" value="1"/>
</dbReference>
<evidence type="ECO:0000256" key="4">
    <source>
        <dbReference type="ARBA" id="ARBA00022827"/>
    </source>
</evidence>
<evidence type="ECO:0000256" key="5">
    <source>
        <dbReference type="ARBA" id="ARBA00023002"/>
    </source>
</evidence>
<dbReference type="AlphaFoldDB" id="A0A8J3JY87"/>
<evidence type="ECO:0000256" key="6">
    <source>
        <dbReference type="RuleBase" id="RU362125"/>
    </source>
</evidence>
<dbReference type="Proteomes" id="UP000619293">
    <property type="component" value="Unassembled WGS sequence"/>
</dbReference>
<dbReference type="RefSeq" id="WP_191840211.1">
    <property type="nucleotide sequence ID" value="NZ_BAAALB010000002.1"/>
</dbReference>
<dbReference type="SUPFAM" id="SSF56645">
    <property type="entry name" value="Acyl-CoA dehydrogenase NM domain-like"/>
    <property type="match status" value="1"/>
</dbReference>
<proteinExistence type="inferred from homology"/>
<gene>
    <name evidence="10" type="ORF">Cch02nite_25060</name>
</gene>
<dbReference type="GO" id="GO:0050660">
    <property type="term" value="F:flavin adenine dinucleotide binding"/>
    <property type="evidence" value="ECO:0007669"/>
    <property type="project" value="InterPro"/>
</dbReference>
<dbReference type="PANTHER" id="PTHR43884">
    <property type="entry name" value="ACYL-COA DEHYDROGENASE"/>
    <property type="match status" value="1"/>
</dbReference>
<dbReference type="InterPro" id="IPR009075">
    <property type="entry name" value="AcylCo_DH/oxidase_C"/>
</dbReference>
<feature type="domain" description="Acyl-CoA dehydrogenase/oxidase C-terminal" evidence="7">
    <location>
        <begin position="244"/>
        <end position="393"/>
    </location>
</feature>
<reference evidence="10 11" key="1">
    <citation type="submission" date="2021-01" db="EMBL/GenBank/DDBJ databases">
        <title>Whole genome shotgun sequence of Catellatospora chokoriensis NBRC 107358.</title>
        <authorList>
            <person name="Komaki H."/>
            <person name="Tamura T."/>
        </authorList>
    </citation>
    <scope>NUCLEOTIDE SEQUENCE [LARGE SCALE GENOMIC DNA]</scope>
    <source>
        <strain evidence="10 11">NBRC 107358</strain>
    </source>
</reference>
<comment type="similarity">
    <text evidence="2 6">Belongs to the acyl-CoA dehydrogenase family.</text>
</comment>
<sequence length="399" mass="43467">MARLARTPGLSDVQTAILETVREFADKEIIPRAQRLEHADEYPEEILAGMKEMGLFGLTIGEEYGGLGESLLTYALVVEELSRGWMSVSGIVNTHFIVAYLISQHGSEEQKQRLLPRMATGEVRGAFSMSEPNTGSDVAAITSKAVRDGDTYVLNGQKMWLTNGAYSSVVATLVKTDQGADSVYGNMTTFLLEKEPGFGETAPGLTIPGKIEKMGYKGVETTEMVLSGHRVSESAILGGADKAGRGFYQMMDGIEVGRVNVAARACGISIRAFELAVAYAQQRATFGKPIAQHQAIAFKLAEMGTKIEASHALMVNAARLKDSGERNDVEAGMAKLLASEYCHEIVTESFRIHGGYGFSKEYEIERLMREAPFLLIGEGTSEIQKTIISRGLLKEYRAR</sequence>
<evidence type="ECO:0000313" key="11">
    <source>
        <dbReference type="Proteomes" id="UP000619293"/>
    </source>
</evidence>
<dbReference type="InterPro" id="IPR036250">
    <property type="entry name" value="AcylCo_DH-like_C"/>
</dbReference>
<dbReference type="FunFam" id="1.10.540.10:FF:000008">
    <property type="entry name" value="Acyl-CoA dehydrogenase"/>
    <property type="match status" value="1"/>
</dbReference>
<feature type="domain" description="Acyl-CoA dehydrogenase/oxidase N-terminal" evidence="9">
    <location>
        <begin position="12"/>
        <end position="122"/>
    </location>
</feature>
<dbReference type="Pfam" id="PF02770">
    <property type="entry name" value="Acyl-CoA_dh_M"/>
    <property type="match status" value="1"/>
</dbReference>
<evidence type="ECO:0000256" key="1">
    <source>
        <dbReference type="ARBA" id="ARBA00001974"/>
    </source>
</evidence>
<evidence type="ECO:0000256" key="2">
    <source>
        <dbReference type="ARBA" id="ARBA00009347"/>
    </source>
</evidence>
<keyword evidence="5 6" id="KW-0560">Oxidoreductase</keyword>
<dbReference type="Gene3D" id="1.20.140.10">
    <property type="entry name" value="Butyryl-CoA Dehydrogenase, subunit A, domain 3"/>
    <property type="match status" value="1"/>
</dbReference>
<dbReference type="InterPro" id="IPR009100">
    <property type="entry name" value="AcylCoA_DH/oxidase_NM_dom_sf"/>
</dbReference>
<dbReference type="GO" id="GO:0003995">
    <property type="term" value="F:acyl-CoA dehydrogenase activity"/>
    <property type="evidence" value="ECO:0007669"/>
    <property type="project" value="TreeGrafter"/>
</dbReference>
<accession>A0A8J3JY87</accession>
<dbReference type="Gene3D" id="2.40.110.10">
    <property type="entry name" value="Butyryl-CoA Dehydrogenase, subunit A, domain 2"/>
    <property type="match status" value="1"/>
</dbReference>
<evidence type="ECO:0000259" key="8">
    <source>
        <dbReference type="Pfam" id="PF02770"/>
    </source>
</evidence>
<dbReference type="EMBL" id="BONG01000012">
    <property type="protein sequence ID" value="GIF89062.1"/>
    <property type="molecule type" value="Genomic_DNA"/>
</dbReference>
<feature type="domain" description="Acyl-CoA oxidase/dehydrogenase middle" evidence="8">
    <location>
        <begin position="126"/>
        <end position="227"/>
    </location>
</feature>
<dbReference type="Pfam" id="PF02771">
    <property type="entry name" value="Acyl-CoA_dh_N"/>
    <property type="match status" value="1"/>
</dbReference>
<evidence type="ECO:0000259" key="9">
    <source>
        <dbReference type="Pfam" id="PF02771"/>
    </source>
</evidence>
<dbReference type="FunFam" id="1.20.140.10:FF:000001">
    <property type="entry name" value="Acyl-CoA dehydrogenase"/>
    <property type="match status" value="1"/>
</dbReference>
<dbReference type="InterPro" id="IPR037069">
    <property type="entry name" value="AcylCoA_DH/ox_N_sf"/>
</dbReference>
<comment type="cofactor">
    <cofactor evidence="1 6">
        <name>FAD</name>
        <dbReference type="ChEBI" id="CHEBI:57692"/>
    </cofactor>
</comment>
<keyword evidence="11" id="KW-1185">Reference proteome</keyword>
<evidence type="ECO:0000256" key="3">
    <source>
        <dbReference type="ARBA" id="ARBA00022630"/>
    </source>
</evidence>